<sequence length="298" mass="30289">MIPAILLLGRFLSAGRRVDRGDGTPVGDSHLSGVTMLLENKNAIIYGAGGSIGSAVAHAFAAEGARVFLAGRTSATLEVVAEKIQASGGVADVATVDVLDHDAVEAHADAVVATAGSLDISFNAVSLPQTGIQGTALVDLPPEGFDLPMATYPRANFLTAKAAARRMTGQGSGVILTITASPSRTAVPLMGGMAPAWAAIESLSRGLAAELGPAGVRVVCLNAAGMPETPQLTEVYGLHADAYGISREAFEARMADRTLRKRLPTVAEIADVAVFVASDRAAAMTGAIANLSGGMIAD</sequence>
<dbReference type="InterPro" id="IPR036291">
    <property type="entry name" value="NAD(P)-bd_dom_sf"/>
</dbReference>
<dbReference type="Gene3D" id="3.40.50.720">
    <property type="entry name" value="NAD(P)-binding Rossmann-like Domain"/>
    <property type="match status" value="1"/>
</dbReference>
<comment type="similarity">
    <text evidence="1">Belongs to the short-chain dehydrogenases/reductases (SDR) family.</text>
</comment>
<dbReference type="Proteomes" id="UP001500212">
    <property type="component" value="Unassembled WGS sequence"/>
</dbReference>
<reference evidence="4" key="1">
    <citation type="journal article" date="2019" name="Int. J. Syst. Evol. Microbiol.">
        <title>The Global Catalogue of Microorganisms (GCM) 10K type strain sequencing project: providing services to taxonomists for standard genome sequencing and annotation.</title>
        <authorList>
            <consortium name="The Broad Institute Genomics Platform"/>
            <consortium name="The Broad Institute Genome Sequencing Center for Infectious Disease"/>
            <person name="Wu L."/>
            <person name="Ma J."/>
        </authorList>
    </citation>
    <scope>NUCLEOTIDE SEQUENCE [LARGE SCALE GENOMIC DNA]</scope>
    <source>
        <strain evidence="4">JCM 17938</strain>
    </source>
</reference>
<organism evidence="3 4">
    <name type="scientific">Actinoallomurus liliacearum</name>
    <dbReference type="NCBI Taxonomy" id="1080073"/>
    <lineage>
        <taxon>Bacteria</taxon>
        <taxon>Bacillati</taxon>
        <taxon>Actinomycetota</taxon>
        <taxon>Actinomycetes</taxon>
        <taxon>Streptosporangiales</taxon>
        <taxon>Thermomonosporaceae</taxon>
        <taxon>Actinoallomurus</taxon>
    </lineage>
</organism>
<comment type="caution">
    <text evidence="3">The sequence shown here is derived from an EMBL/GenBank/DDBJ whole genome shotgun (WGS) entry which is preliminary data.</text>
</comment>
<dbReference type="PANTHER" id="PTHR43669:SF3">
    <property type="entry name" value="ALCOHOL DEHYDROGENASE, PUTATIVE (AFU_ORTHOLOGUE AFUA_3G03445)-RELATED"/>
    <property type="match status" value="1"/>
</dbReference>
<gene>
    <name evidence="3" type="ORF">GCM10023195_42390</name>
</gene>
<protein>
    <submittedName>
        <fullName evidence="3">SDR family oxidoreductase</fullName>
    </submittedName>
</protein>
<accession>A0ABP8TKD0</accession>
<dbReference type="SUPFAM" id="SSF51735">
    <property type="entry name" value="NAD(P)-binding Rossmann-fold domains"/>
    <property type="match status" value="1"/>
</dbReference>
<keyword evidence="4" id="KW-1185">Reference proteome</keyword>
<dbReference type="Pfam" id="PF13561">
    <property type="entry name" value="adh_short_C2"/>
    <property type="match status" value="1"/>
</dbReference>
<keyword evidence="2" id="KW-0560">Oxidoreductase</keyword>
<proteinExistence type="inferred from homology"/>
<evidence type="ECO:0000313" key="4">
    <source>
        <dbReference type="Proteomes" id="UP001500212"/>
    </source>
</evidence>
<dbReference type="InterPro" id="IPR002347">
    <property type="entry name" value="SDR_fam"/>
</dbReference>
<evidence type="ECO:0000313" key="3">
    <source>
        <dbReference type="EMBL" id="GAA4610345.1"/>
    </source>
</evidence>
<dbReference type="EMBL" id="BAABHJ010000012">
    <property type="protein sequence ID" value="GAA4610345.1"/>
    <property type="molecule type" value="Genomic_DNA"/>
</dbReference>
<dbReference type="PRINTS" id="PR00081">
    <property type="entry name" value="GDHRDH"/>
</dbReference>
<dbReference type="PANTHER" id="PTHR43669">
    <property type="entry name" value="5-KETO-D-GLUCONATE 5-REDUCTASE"/>
    <property type="match status" value="1"/>
</dbReference>
<evidence type="ECO:0000256" key="2">
    <source>
        <dbReference type="ARBA" id="ARBA00023002"/>
    </source>
</evidence>
<evidence type="ECO:0000256" key="1">
    <source>
        <dbReference type="ARBA" id="ARBA00006484"/>
    </source>
</evidence>
<dbReference type="CDD" id="cd05233">
    <property type="entry name" value="SDR_c"/>
    <property type="match status" value="1"/>
</dbReference>
<name>A0ABP8TKD0_9ACTN</name>